<dbReference type="SUPFAM" id="SSF53756">
    <property type="entry name" value="UDP-Glycosyltransferase/glycogen phosphorylase"/>
    <property type="match status" value="1"/>
</dbReference>
<dbReference type="Pfam" id="PF13579">
    <property type="entry name" value="Glyco_trans_4_4"/>
    <property type="match status" value="1"/>
</dbReference>
<proteinExistence type="predicted"/>
<dbReference type="InterPro" id="IPR028098">
    <property type="entry name" value="Glyco_trans_4-like_N"/>
</dbReference>
<name>A0A5C6AG24_9BACT</name>
<sequence length="409" mass="45614">MSPQRTRILWASRYYWPFGAGRHARAAATVDLTRRLSEAGHHVEVVTPRYGTHWSEGFRFHNIAVHRIAAAPRGEWSIQRYVRHLGNWMIEQSGRFDVLVCDGLNDDARAIINAVTGQGRAVPIGVTLCDGWGGDADEVACRQSRSGRRILSAVSAMNHVVTRHAGADRFLIAQGIPPDAIHRTPKGFARPQRVTAEQRAAARGSLGQANSDLTAGPDDRVLLWCGDMKGRPRDQTGVIHLVANARLMCGRYPNLRIWLLGDGELHDWVHTELKAEGVRSVVAIPGSFADMSDVWKAVDFAVVTDEDQLRYTLPSAIERGIPVLLNELPTIRSWIGEHFQSNVAESFAWYDQHRGASLRKNFRMMWDDFSGTAEHAWQVALEAAHHRSESEEIQQWSSIFQRSLGGAGL</sequence>
<dbReference type="Gene3D" id="3.40.50.2000">
    <property type="entry name" value="Glycogen Phosphorylase B"/>
    <property type="match status" value="2"/>
</dbReference>
<organism evidence="2 3">
    <name type="scientific">Neorhodopirellula pilleata</name>
    <dbReference type="NCBI Taxonomy" id="2714738"/>
    <lineage>
        <taxon>Bacteria</taxon>
        <taxon>Pseudomonadati</taxon>
        <taxon>Planctomycetota</taxon>
        <taxon>Planctomycetia</taxon>
        <taxon>Pirellulales</taxon>
        <taxon>Pirellulaceae</taxon>
        <taxon>Neorhodopirellula</taxon>
    </lineage>
</organism>
<accession>A0A5C6AG24</accession>
<feature type="domain" description="Glycosyltransferase subfamily 4-like N-terminal" evidence="1">
    <location>
        <begin position="28"/>
        <end position="185"/>
    </location>
</feature>
<evidence type="ECO:0000313" key="3">
    <source>
        <dbReference type="Proteomes" id="UP000316213"/>
    </source>
</evidence>
<dbReference type="GO" id="GO:0016757">
    <property type="term" value="F:glycosyltransferase activity"/>
    <property type="evidence" value="ECO:0007669"/>
    <property type="project" value="UniProtKB-ARBA"/>
</dbReference>
<gene>
    <name evidence="2" type="ORF">Pla100_21480</name>
</gene>
<protein>
    <recommendedName>
        <fullName evidence="1">Glycosyltransferase subfamily 4-like N-terminal domain-containing protein</fullName>
    </recommendedName>
</protein>
<evidence type="ECO:0000259" key="1">
    <source>
        <dbReference type="Pfam" id="PF13579"/>
    </source>
</evidence>
<evidence type="ECO:0000313" key="2">
    <source>
        <dbReference type="EMBL" id="TWT98982.1"/>
    </source>
</evidence>
<dbReference type="OrthoDB" id="232381at2"/>
<comment type="caution">
    <text evidence="2">The sequence shown here is derived from an EMBL/GenBank/DDBJ whole genome shotgun (WGS) entry which is preliminary data.</text>
</comment>
<reference evidence="2 3" key="1">
    <citation type="submission" date="2019-02" db="EMBL/GenBank/DDBJ databases">
        <title>Deep-cultivation of Planctomycetes and their phenomic and genomic characterization uncovers novel biology.</title>
        <authorList>
            <person name="Wiegand S."/>
            <person name="Jogler M."/>
            <person name="Boedeker C."/>
            <person name="Pinto D."/>
            <person name="Vollmers J."/>
            <person name="Rivas-Marin E."/>
            <person name="Kohn T."/>
            <person name="Peeters S.H."/>
            <person name="Heuer A."/>
            <person name="Rast P."/>
            <person name="Oberbeckmann S."/>
            <person name="Bunk B."/>
            <person name="Jeske O."/>
            <person name="Meyerdierks A."/>
            <person name="Storesund J.E."/>
            <person name="Kallscheuer N."/>
            <person name="Luecker S."/>
            <person name="Lage O.M."/>
            <person name="Pohl T."/>
            <person name="Merkel B.J."/>
            <person name="Hornburger P."/>
            <person name="Mueller R.-W."/>
            <person name="Bruemmer F."/>
            <person name="Labrenz M."/>
            <person name="Spormann A.M."/>
            <person name="Op Den Camp H."/>
            <person name="Overmann J."/>
            <person name="Amann R."/>
            <person name="Jetten M.S.M."/>
            <person name="Mascher T."/>
            <person name="Medema M.H."/>
            <person name="Devos D.P."/>
            <person name="Kaster A.-K."/>
            <person name="Ovreas L."/>
            <person name="Rohde M."/>
            <person name="Galperin M.Y."/>
            <person name="Jogler C."/>
        </authorList>
    </citation>
    <scope>NUCLEOTIDE SEQUENCE [LARGE SCALE GENOMIC DNA]</scope>
    <source>
        <strain evidence="2 3">Pla100</strain>
    </source>
</reference>
<dbReference type="EMBL" id="SJPM01000003">
    <property type="protein sequence ID" value="TWT98982.1"/>
    <property type="molecule type" value="Genomic_DNA"/>
</dbReference>
<keyword evidence="3" id="KW-1185">Reference proteome</keyword>
<dbReference type="AlphaFoldDB" id="A0A5C6AG24"/>
<dbReference type="Proteomes" id="UP000316213">
    <property type="component" value="Unassembled WGS sequence"/>
</dbReference>